<name>A0ABW2Q7G1_9MICO</name>
<evidence type="ECO:0000256" key="8">
    <source>
        <dbReference type="ARBA" id="ARBA00023136"/>
    </source>
</evidence>
<evidence type="ECO:0000256" key="3">
    <source>
        <dbReference type="ARBA" id="ARBA00022496"/>
    </source>
</evidence>
<keyword evidence="1" id="KW-0813">Transport</keyword>
<evidence type="ECO:0000256" key="4">
    <source>
        <dbReference type="ARBA" id="ARBA00022741"/>
    </source>
</evidence>
<keyword evidence="7" id="KW-0406">Ion transport</keyword>
<proteinExistence type="predicted"/>
<dbReference type="PROSITE" id="PS50893">
    <property type="entry name" value="ABC_TRANSPORTER_2"/>
    <property type="match status" value="1"/>
</dbReference>
<dbReference type="InterPro" id="IPR027417">
    <property type="entry name" value="P-loop_NTPase"/>
</dbReference>
<keyword evidence="5 10" id="KW-0067">ATP-binding</keyword>
<dbReference type="EMBL" id="JBHTCQ010000001">
    <property type="protein sequence ID" value="MFC7403515.1"/>
    <property type="molecule type" value="Genomic_DNA"/>
</dbReference>
<feature type="domain" description="ABC transporter" evidence="9">
    <location>
        <begin position="6"/>
        <end position="234"/>
    </location>
</feature>
<dbReference type="RefSeq" id="WP_382390048.1">
    <property type="nucleotide sequence ID" value="NZ_JBHTCQ010000001.1"/>
</dbReference>
<keyword evidence="4" id="KW-0547">Nucleotide-binding</keyword>
<keyword evidence="11" id="KW-1185">Reference proteome</keyword>
<keyword evidence="2" id="KW-1003">Cell membrane</keyword>
<evidence type="ECO:0000256" key="7">
    <source>
        <dbReference type="ARBA" id="ARBA00023065"/>
    </source>
</evidence>
<dbReference type="PROSITE" id="PS00211">
    <property type="entry name" value="ABC_TRANSPORTER_1"/>
    <property type="match status" value="1"/>
</dbReference>
<keyword evidence="8" id="KW-0472">Membrane</keyword>
<gene>
    <name evidence="10" type="ORF">ACFQQL_00230</name>
</gene>
<keyword evidence="3" id="KW-0410">Iron transport</keyword>
<dbReference type="InterPro" id="IPR015853">
    <property type="entry name" value="ABC_transpr_FbpC"/>
</dbReference>
<dbReference type="SMART" id="SM00382">
    <property type="entry name" value="AAA"/>
    <property type="match status" value="1"/>
</dbReference>
<dbReference type="GO" id="GO:0005524">
    <property type="term" value="F:ATP binding"/>
    <property type="evidence" value="ECO:0007669"/>
    <property type="project" value="UniProtKB-KW"/>
</dbReference>
<dbReference type="Gene3D" id="3.40.50.300">
    <property type="entry name" value="P-loop containing nucleotide triphosphate hydrolases"/>
    <property type="match status" value="1"/>
</dbReference>
<dbReference type="PANTHER" id="PTHR42781:SF4">
    <property type="entry name" value="SPERMIDINE_PUTRESCINE IMPORT ATP-BINDING PROTEIN POTA"/>
    <property type="match status" value="1"/>
</dbReference>
<comment type="caution">
    <text evidence="10">The sequence shown here is derived from an EMBL/GenBank/DDBJ whole genome shotgun (WGS) entry which is preliminary data.</text>
</comment>
<evidence type="ECO:0000256" key="1">
    <source>
        <dbReference type="ARBA" id="ARBA00022448"/>
    </source>
</evidence>
<organism evidence="10 11">
    <name type="scientific">Georgenia alba</name>
    <dbReference type="NCBI Taxonomy" id="2233858"/>
    <lineage>
        <taxon>Bacteria</taxon>
        <taxon>Bacillati</taxon>
        <taxon>Actinomycetota</taxon>
        <taxon>Actinomycetes</taxon>
        <taxon>Micrococcales</taxon>
        <taxon>Bogoriellaceae</taxon>
        <taxon>Georgenia</taxon>
    </lineage>
</organism>
<sequence>MVTDGLTVRGLTVRYGGTTAVAGVDLDVQAGEVVALLGPSGSGKSSLLRAIAGLEPPPGGTVRWNGTDVTDLPVHRRGFGLLFQDGQLFPHRSVAGNVGYGLTGRPRDERASRVAELLGLVGLEGYERRAITSLSGGQAQRVALARSLAPAPRLLLLDEPLSALDRGLRERLTGDLCRILRATGTTALYVTHDHDEAFTVADRVAVLIDGRLVQVERPAQIWRAPAGREVAAFLGYGPFLPAELDGASARTVLGEVPADRALAPGSGVLVGLGPEALRVAREGMMLPVVATRFVRGRTEVDVCLPDGQVATAVAPGGCEPAERVGIRLQGAGTVVVPA</sequence>
<evidence type="ECO:0000259" key="9">
    <source>
        <dbReference type="PROSITE" id="PS50893"/>
    </source>
</evidence>
<evidence type="ECO:0000313" key="11">
    <source>
        <dbReference type="Proteomes" id="UP001596455"/>
    </source>
</evidence>
<dbReference type="Proteomes" id="UP001596455">
    <property type="component" value="Unassembled WGS sequence"/>
</dbReference>
<evidence type="ECO:0000256" key="6">
    <source>
        <dbReference type="ARBA" id="ARBA00023004"/>
    </source>
</evidence>
<reference evidence="11" key="1">
    <citation type="journal article" date="2019" name="Int. J. Syst. Evol. Microbiol.">
        <title>The Global Catalogue of Microorganisms (GCM) 10K type strain sequencing project: providing services to taxonomists for standard genome sequencing and annotation.</title>
        <authorList>
            <consortium name="The Broad Institute Genomics Platform"/>
            <consortium name="The Broad Institute Genome Sequencing Center for Infectious Disease"/>
            <person name="Wu L."/>
            <person name="Ma J."/>
        </authorList>
    </citation>
    <scope>NUCLEOTIDE SEQUENCE [LARGE SCALE GENOMIC DNA]</scope>
    <source>
        <strain evidence="11">JCM 1490</strain>
    </source>
</reference>
<dbReference type="Pfam" id="PF00005">
    <property type="entry name" value="ABC_tran"/>
    <property type="match status" value="1"/>
</dbReference>
<dbReference type="InterPro" id="IPR003439">
    <property type="entry name" value="ABC_transporter-like_ATP-bd"/>
</dbReference>
<accession>A0ABW2Q7G1</accession>
<dbReference type="InterPro" id="IPR003593">
    <property type="entry name" value="AAA+_ATPase"/>
</dbReference>
<evidence type="ECO:0000256" key="2">
    <source>
        <dbReference type="ARBA" id="ARBA00022475"/>
    </source>
</evidence>
<dbReference type="PANTHER" id="PTHR42781">
    <property type="entry name" value="SPERMIDINE/PUTRESCINE IMPORT ATP-BINDING PROTEIN POTA"/>
    <property type="match status" value="1"/>
</dbReference>
<dbReference type="SUPFAM" id="SSF52540">
    <property type="entry name" value="P-loop containing nucleoside triphosphate hydrolases"/>
    <property type="match status" value="1"/>
</dbReference>
<dbReference type="CDD" id="cd03259">
    <property type="entry name" value="ABC_Carb_Solutes_like"/>
    <property type="match status" value="1"/>
</dbReference>
<protein>
    <submittedName>
        <fullName evidence="10">ABC transporter ATP-binding protein</fullName>
    </submittedName>
</protein>
<dbReference type="InterPro" id="IPR017871">
    <property type="entry name" value="ABC_transporter-like_CS"/>
</dbReference>
<evidence type="ECO:0000256" key="5">
    <source>
        <dbReference type="ARBA" id="ARBA00022840"/>
    </source>
</evidence>
<dbReference type="InterPro" id="IPR050093">
    <property type="entry name" value="ABC_SmlMolc_Importer"/>
</dbReference>
<evidence type="ECO:0000313" key="10">
    <source>
        <dbReference type="EMBL" id="MFC7403515.1"/>
    </source>
</evidence>
<keyword evidence="6" id="KW-0408">Iron</keyword>